<evidence type="ECO:0000313" key="2">
    <source>
        <dbReference type="Proteomes" id="UP000318538"/>
    </source>
</evidence>
<dbReference type="Pfam" id="PF07751">
    <property type="entry name" value="Abi_2"/>
    <property type="match status" value="1"/>
</dbReference>
<organism evidence="1 2">
    <name type="scientific">Rubripirellula lacrimiformis</name>
    <dbReference type="NCBI Taxonomy" id="1930273"/>
    <lineage>
        <taxon>Bacteria</taxon>
        <taxon>Pseudomonadati</taxon>
        <taxon>Planctomycetota</taxon>
        <taxon>Planctomycetia</taxon>
        <taxon>Pirellulales</taxon>
        <taxon>Pirellulaceae</taxon>
        <taxon>Rubripirellula</taxon>
    </lineage>
</organism>
<protein>
    <submittedName>
        <fullName evidence="1">Abi-like protein</fullName>
    </submittedName>
</protein>
<name>A0A517NAH7_9BACT</name>
<gene>
    <name evidence="1" type="ORF">K227x_25230</name>
</gene>
<keyword evidence="2" id="KW-1185">Reference proteome</keyword>
<sequence length="125" mass="14767">MTKSYDKDWLSIDDQMALLESRGLVIDDKPDCKEFLNHLGYYRHSGYALAFEPNRHTFYEGTTYRDIDNAYRFDVHRRDIIADALEVIEVDFRITVAHFFAQPVGEFGHLNRTNFQQPRGYSNRL</sequence>
<accession>A0A517NAH7</accession>
<dbReference type="Proteomes" id="UP000318538">
    <property type="component" value="Chromosome"/>
</dbReference>
<dbReference type="OrthoDB" id="5363652at2"/>
<dbReference type="AlphaFoldDB" id="A0A517NAH7"/>
<evidence type="ECO:0000313" key="1">
    <source>
        <dbReference type="EMBL" id="QDT04135.1"/>
    </source>
</evidence>
<dbReference type="EMBL" id="CP036525">
    <property type="protein sequence ID" value="QDT04135.1"/>
    <property type="molecule type" value="Genomic_DNA"/>
</dbReference>
<dbReference type="InterPro" id="IPR011664">
    <property type="entry name" value="Abi_system_AbiD/AbiF-like"/>
</dbReference>
<dbReference type="RefSeq" id="WP_145169657.1">
    <property type="nucleotide sequence ID" value="NZ_CP036525.1"/>
</dbReference>
<dbReference type="KEGG" id="rlc:K227x_25230"/>
<reference evidence="1 2" key="1">
    <citation type="submission" date="2019-02" db="EMBL/GenBank/DDBJ databases">
        <title>Deep-cultivation of Planctomycetes and their phenomic and genomic characterization uncovers novel biology.</title>
        <authorList>
            <person name="Wiegand S."/>
            <person name="Jogler M."/>
            <person name="Boedeker C."/>
            <person name="Pinto D."/>
            <person name="Vollmers J."/>
            <person name="Rivas-Marin E."/>
            <person name="Kohn T."/>
            <person name="Peeters S.H."/>
            <person name="Heuer A."/>
            <person name="Rast P."/>
            <person name="Oberbeckmann S."/>
            <person name="Bunk B."/>
            <person name="Jeske O."/>
            <person name="Meyerdierks A."/>
            <person name="Storesund J.E."/>
            <person name="Kallscheuer N."/>
            <person name="Luecker S."/>
            <person name="Lage O.M."/>
            <person name="Pohl T."/>
            <person name="Merkel B.J."/>
            <person name="Hornburger P."/>
            <person name="Mueller R.-W."/>
            <person name="Bruemmer F."/>
            <person name="Labrenz M."/>
            <person name="Spormann A.M."/>
            <person name="Op den Camp H."/>
            <person name="Overmann J."/>
            <person name="Amann R."/>
            <person name="Jetten M.S.M."/>
            <person name="Mascher T."/>
            <person name="Medema M.H."/>
            <person name="Devos D.P."/>
            <person name="Kaster A.-K."/>
            <person name="Ovreas L."/>
            <person name="Rohde M."/>
            <person name="Galperin M.Y."/>
            <person name="Jogler C."/>
        </authorList>
    </citation>
    <scope>NUCLEOTIDE SEQUENCE [LARGE SCALE GENOMIC DNA]</scope>
    <source>
        <strain evidence="1 2">K22_7</strain>
    </source>
</reference>
<proteinExistence type="predicted"/>